<dbReference type="SUPFAM" id="SSF47598">
    <property type="entry name" value="Ribbon-helix-helix"/>
    <property type="match status" value="1"/>
</dbReference>
<dbReference type="EMBL" id="PVTL01000010">
    <property type="protein sequence ID" value="PRY65398.1"/>
    <property type="molecule type" value="Genomic_DNA"/>
</dbReference>
<dbReference type="InterPro" id="IPR023146">
    <property type="entry name" value="YfbU_alpha-helical_sf"/>
</dbReference>
<protein>
    <recommendedName>
        <fullName evidence="3">YfbU family protein</fullName>
    </recommendedName>
</protein>
<sequence length="257" mass="29690">MATIAVRIADETRDALLEKAQRDGVTLSDLIRERLEEAVFPVRSDDTATSDFAPTSMDSRDRHMFSMLHRILARVLDPDENLEDGDRDYQLKRARTLERGYTLEYGSAFAGIDPELSMQDCTRVKDILDMFRFIDFSVAKHAKAGTEIEDDVLSDLVYRGFDFNNTLEGQMADYVEFLIDSGRWQERRQSIQDSDGGNSHSQTLDIYLRMLAEYRRISEAHQRGERWDHFLTQTELESIADATVHPSHRGQFKRKTK</sequence>
<dbReference type="Proteomes" id="UP000237983">
    <property type="component" value="Unassembled WGS sequence"/>
</dbReference>
<organism evidence="1 2">
    <name type="scientific">Glaciihabitans tibetensis</name>
    <dbReference type="NCBI Taxonomy" id="1266600"/>
    <lineage>
        <taxon>Bacteria</taxon>
        <taxon>Bacillati</taxon>
        <taxon>Actinomycetota</taxon>
        <taxon>Actinomycetes</taxon>
        <taxon>Micrococcales</taxon>
        <taxon>Microbacteriaceae</taxon>
        <taxon>Glaciihabitans</taxon>
    </lineage>
</organism>
<name>A0A2T0V5P8_9MICO</name>
<proteinExistence type="predicted"/>
<evidence type="ECO:0000313" key="1">
    <source>
        <dbReference type="EMBL" id="PRY65398.1"/>
    </source>
</evidence>
<accession>A0A2T0V5P8</accession>
<gene>
    <name evidence="1" type="ORF">B0I08_11030</name>
</gene>
<dbReference type="RefSeq" id="WP_106214754.1">
    <property type="nucleotide sequence ID" value="NZ_PVTL01000010.1"/>
</dbReference>
<dbReference type="InterPro" id="IPR005587">
    <property type="entry name" value="UPF0304_YfbU"/>
</dbReference>
<dbReference type="OrthoDB" id="4942058at2"/>
<dbReference type="AlphaFoldDB" id="A0A2T0V5P8"/>
<dbReference type="InterPro" id="IPR010985">
    <property type="entry name" value="Ribbon_hlx_hlx"/>
</dbReference>
<evidence type="ECO:0008006" key="3">
    <source>
        <dbReference type="Google" id="ProtNLM"/>
    </source>
</evidence>
<keyword evidence="2" id="KW-1185">Reference proteome</keyword>
<dbReference type="GO" id="GO:0006355">
    <property type="term" value="P:regulation of DNA-templated transcription"/>
    <property type="evidence" value="ECO:0007669"/>
    <property type="project" value="InterPro"/>
</dbReference>
<comment type="caution">
    <text evidence="1">The sequence shown here is derived from an EMBL/GenBank/DDBJ whole genome shotgun (WGS) entry which is preliminary data.</text>
</comment>
<dbReference type="SUPFAM" id="SSF116960">
    <property type="entry name" value="YfbU-like"/>
    <property type="match status" value="1"/>
</dbReference>
<reference evidence="1 2" key="1">
    <citation type="submission" date="2018-03" db="EMBL/GenBank/DDBJ databases">
        <title>Genomic Encyclopedia of Type Strains, Phase III (KMG-III): the genomes of soil and plant-associated and newly described type strains.</title>
        <authorList>
            <person name="Whitman W."/>
        </authorList>
    </citation>
    <scope>NUCLEOTIDE SEQUENCE [LARGE SCALE GENOMIC DNA]</scope>
    <source>
        <strain evidence="1 2">CGMCC 1.12484</strain>
    </source>
</reference>
<dbReference type="Pfam" id="PF03887">
    <property type="entry name" value="YfbU"/>
    <property type="match status" value="1"/>
</dbReference>
<evidence type="ECO:0000313" key="2">
    <source>
        <dbReference type="Proteomes" id="UP000237983"/>
    </source>
</evidence>
<dbReference type="Gene3D" id="1.10.3190.10">
    <property type="entry name" value="yfbu gene product, domain 2"/>
    <property type="match status" value="1"/>
</dbReference>